<name>A0A9N7UYV9_PLEPL</name>
<evidence type="ECO:0000313" key="2">
    <source>
        <dbReference type="EMBL" id="CAB1439905.1"/>
    </source>
</evidence>
<dbReference type="EMBL" id="CADEAL010002358">
    <property type="protein sequence ID" value="CAB1439905.1"/>
    <property type="molecule type" value="Genomic_DNA"/>
</dbReference>
<evidence type="ECO:0000313" key="3">
    <source>
        <dbReference type="Proteomes" id="UP001153269"/>
    </source>
</evidence>
<organism evidence="2 3">
    <name type="scientific">Pleuronectes platessa</name>
    <name type="common">European plaice</name>
    <dbReference type="NCBI Taxonomy" id="8262"/>
    <lineage>
        <taxon>Eukaryota</taxon>
        <taxon>Metazoa</taxon>
        <taxon>Chordata</taxon>
        <taxon>Craniata</taxon>
        <taxon>Vertebrata</taxon>
        <taxon>Euteleostomi</taxon>
        <taxon>Actinopterygii</taxon>
        <taxon>Neopterygii</taxon>
        <taxon>Teleostei</taxon>
        <taxon>Neoteleostei</taxon>
        <taxon>Acanthomorphata</taxon>
        <taxon>Carangaria</taxon>
        <taxon>Pleuronectiformes</taxon>
        <taxon>Pleuronectoidei</taxon>
        <taxon>Pleuronectidae</taxon>
        <taxon>Pleuronectes</taxon>
    </lineage>
</organism>
<sequence length="103" mass="12110">MRQESGDYHGGKRKLLRRIDFQSEPCYVEPDKTREERGDRGRHVEGSALVLRNHADELQRKYNHNRKRAREDQWTAGGSPKGAQKVVQPRERERGHNNTIFKC</sequence>
<protein>
    <submittedName>
        <fullName evidence="2">Uncharacterized protein</fullName>
    </submittedName>
</protein>
<comment type="caution">
    <text evidence="2">The sequence shown here is derived from an EMBL/GenBank/DDBJ whole genome shotgun (WGS) entry which is preliminary data.</text>
</comment>
<feature type="compositionally biased region" description="Basic and acidic residues" evidence="1">
    <location>
        <begin position="30"/>
        <end position="45"/>
    </location>
</feature>
<dbReference type="AlphaFoldDB" id="A0A9N7UYV9"/>
<keyword evidence="3" id="KW-1185">Reference proteome</keyword>
<feature type="region of interest" description="Disordered" evidence="1">
    <location>
        <begin position="30"/>
        <end position="103"/>
    </location>
</feature>
<evidence type="ECO:0000256" key="1">
    <source>
        <dbReference type="SAM" id="MobiDB-lite"/>
    </source>
</evidence>
<accession>A0A9N7UYV9</accession>
<dbReference type="Proteomes" id="UP001153269">
    <property type="component" value="Unassembled WGS sequence"/>
</dbReference>
<proteinExistence type="predicted"/>
<reference evidence="2" key="1">
    <citation type="submission" date="2020-03" db="EMBL/GenBank/DDBJ databases">
        <authorList>
            <person name="Weist P."/>
        </authorList>
    </citation>
    <scope>NUCLEOTIDE SEQUENCE</scope>
</reference>
<gene>
    <name evidence="2" type="ORF">PLEPLA_LOCUS27668</name>
</gene>